<keyword evidence="1" id="KW-1133">Transmembrane helix</keyword>
<accession>A0A6J5RAG2</accession>
<reference evidence="2" key="1">
    <citation type="submission" date="2020-05" db="EMBL/GenBank/DDBJ databases">
        <authorList>
            <person name="Chiriac C."/>
            <person name="Salcher M."/>
            <person name="Ghai R."/>
            <person name="Kavagutti S V."/>
        </authorList>
    </citation>
    <scope>NUCLEOTIDE SEQUENCE</scope>
</reference>
<sequence>MADQITTLVVKRDSLEDTTLRSVQHNMPDILVRVMSPLQIILIRAARVYLQTLLGLLTAGATGMASNVLPVGDFAHLLQICASLSVASAVICAIQNFVELLARLDEKAPQYRP</sequence>
<keyword evidence="1" id="KW-0472">Membrane</keyword>
<feature type="transmembrane region" description="Helical" evidence="1">
    <location>
        <begin position="74"/>
        <end position="94"/>
    </location>
</feature>
<evidence type="ECO:0000256" key="1">
    <source>
        <dbReference type="SAM" id="Phobius"/>
    </source>
</evidence>
<keyword evidence="1" id="KW-0812">Transmembrane</keyword>
<proteinExistence type="predicted"/>
<protein>
    <submittedName>
        <fullName evidence="2">Uncharacterized protein</fullName>
    </submittedName>
</protein>
<evidence type="ECO:0000313" key="2">
    <source>
        <dbReference type="EMBL" id="CAB4190678.1"/>
    </source>
</evidence>
<name>A0A6J5RAG2_9CAUD</name>
<gene>
    <name evidence="2" type="ORF">UFOVP1196_88</name>
</gene>
<dbReference type="EMBL" id="LR797148">
    <property type="protein sequence ID" value="CAB4190678.1"/>
    <property type="molecule type" value="Genomic_DNA"/>
</dbReference>
<organism evidence="2">
    <name type="scientific">uncultured Caudovirales phage</name>
    <dbReference type="NCBI Taxonomy" id="2100421"/>
    <lineage>
        <taxon>Viruses</taxon>
        <taxon>Duplodnaviria</taxon>
        <taxon>Heunggongvirae</taxon>
        <taxon>Uroviricota</taxon>
        <taxon>Caudoviricetes</taxon>
        <taxon>Peduoviridae</taxon>
        <taxon>Maltschvirus</taxon>
        <taxon>Maltschvirus maltsch</taxon>
    </lineage>
</organism>
<feature type="transmembrane region" description="Helical" evidence="1">
    <location>
        <begin position="48"/>
        <end position="68"/>
    </location>
</feature>